<gene>
    <name evidence="1" type="ORF">MarFTMF_002</name>
</gene>
<organism evidence="1">
    <name type="scientific">Marseillevirus sp</name>
    <dbReference type="NCBI Taxonomy" id="2809551"/>
    <lineage>
        <taxon>Viruses</taxon>
        <taxon>Varidnaviria</taxon>
        <taxon>Bamfordvirae</taxon>
        <taxon>Nucleocytoviricota</taxon>
        <taxon>Megaviricetes</taxon>
        <taxon>Pimascovirales</taxon>
        <taxon>Pimascovirales incertae sedis</taxon>
        <taxon>Marseilleviridae</taxon>
        <taxon>Marseillevirus</taxon>
    </lineage>
</organism>
<dbReference type="EMBL" id="OR343188">
    <property type="protein sequence ID" value="WNL49518.1"/>
    <property type="molecule type" value="Genomic_DNA"/>
</dbReference>
<evidence type="ECO:0000313" key="1">
    <source>
        <dbReference type="EMBL" id="WNL49518.1"/>
    </source>
</evidence>
<sequence>MPLLYVIFLKIKIFTRNMHGHVLHFNLGGSTICLPFIFDDIEQEEYYDFCYDVVNEKTSSFSWEDKTTKNVYSLDLVEGVLRVSLKGERGLYFEVNVVCDDQLRLGFAKARKK</sequence>
<accession>A0AA96ENX3</accession>
<proteinExistence type="predicted"/>
<name>A0AA96ENX3_9VIRU</name>
<reference evidence="1" key="1">
    <citation type="submission" date="2023-07" db="EMBL/GenBank/DDBJ databases">
        <authorList>
            <person name="Xia Y."/>
        </authorList>
    </citation>
    <scope>NUCLEOTIDE SEQUENCE</scope>
    <source>
        <strain evidence="1">F</strain>
    </source>
</reference>
<protein>
    <submittedName>
        <fullName evidence="1">Uncharacterized protein</fullName>
    </submittedName>
</protein>